<name>A0A2Z6MXJ0_TRISU</name>
<evidence type="ECO:0000313" key="3">
    <source>
        <dbReference type="Proteomes" id="UP000242715"/>
    </source>
</evidence>
<sequence>MIVAGSKSNNDNKSRRMLPPRSSTRMRRTQHLNRMTLESQCSKVPSYLFNSDEKSSTPQQDDFEI</sequence>
<feature type="compositionally biased region" description="Polar residues" evidence="1">
    <location>
        <begin position="32"/>
        <end position="43"/>
    </location>
</feature>
<reference evidence="3" key="1">
    <citation type="journal article" date="2017" name="Front. Plant Sci.">
        <title>Climate Clever Clovers: New Paradigm to Reduce the Environmental Footprint of Ruminants by Breeding Low Methanogenic Forages Utilizing Haplotype Variation.</title>
        <authorList>
            <person name="Kaur P."/>
            <person name="Appels R."/>
            <person name="Bayer P.E."/>
            <person name="Keeble-Gagnere G."/>
            <person name="Wang J."/>
            <person name="Hirakawa H."/>
            <person name="Shirasawa K."/>
            <person name="Vercoe P."/>
            <person name="Stefanova K."/>
            <person name="Durmic Z."/>
            <person name="Nichols P."/>
            <person name="Revell C."/>
            <person name="Isobe S.N."/>
            <person name="Edwards D."/>
            <person name="Erskine W."/>
        </authorList>
    </citation>
    <scope>NUCLEOTIDE SEQUENCE [LARGE SCALE GENOMIC DNA]</scope>
    <source>
        <strain evidence="3">cv. Daliak</strain>
    </source>
</reference>
<dbReference type="Proteomes" id="UP000242715">
    <property type="component" value="Unassembled WGS sequence"/>
</dbReference>
<evidence type="ECO:0000313" key="2">
    <source>
        <dbReference type="EMBL" id="GAU34573.1"/>
    </source>
</evidence>
<protein>
    <submittedName>
        <fullName evidence="2">Uncharacterized protein</fullName>
    </submittedName>
</protein>
<feature type="compositionally biased region" description="Polar residues" evidence="1">
    <location>
        <begin position="56"/>
        <end position="65"/>
    </location>
</feature>
<gene>
    <name evidence="2" type="ORF">TSUD_29190</name>
</gene>
<dbReference type="AlphaFoldDB" id="A0A2Z6MXJ0"/>
<dbReference type="EMBL" id="DF973560">
    <property type="protein sequence ID" value="GAU34573.1"/>
    <property type="molecule type" value="Genomic_DNA"/>
</dbReference>
<keyword evidence="3" id="KW-1185">Reference proteome</keyword>
<proteinExistence type="predicted"/>
<organism evidence="2 3">
    <name type="scientific">Trifolium subterraneum</name>
    <name type="common">Subterranean clover</name>
    <dbReference type="NCBI Taxonomy" id="3900"/>
    <lineage>
        <taxon>Eukaryota</taxon>
        <taxon>Viridiplantae</taxon>
        <taxon>Streptophyta</taxon>
        <taxon>Embryophyta</taxon>
        <taxon>Tracheophyta</taxon>
        <taxon>Spermatophyta</taxon>
        <taxon>Magnoliopsida</taxon>
        <taxon>eudicotyledons</taxon>
        <taxon>Gunneridae</taxon>
        <taxon>Pentapetalae</taxon>
        <taxon>rosids</taxon>
        <taxon>fabids</taxon>
        <taxon>Fabales</taxon>
        <taxon>Fabaceae</taxon>
        <taxon>Papilionoideae</taxon>
        <taxon>50 kb inversion clade</taxon>
        <taxon>NPAAA clade</taxon>
        <taxon>Hologalegina</taxon>
        <taxon>IRL clade</taxon>
        <taxon>Trifolieae</taxon>
        <taxon>Trifolium</taxon>
    </lineage>
</organism>
<evidence type="ECO:0000256" key="1">
    <source>
        <dbReference type="SAM" id="MobiDB-lite"/>
    </source>
</evidence>
<accession>A0A2Z6MXJ0</accession>
<feature type="compositionally biased region" description="Polar residues" evidence="1">
    <location>
        <begin position="1"/>
        <end position="11"/>
    </location>
</feature>
<feature type="region of interest" description="Disordered" evidence="1">
    <location>
        <begin position="1"/>
        <end position="65"/>
    </location>
</feature>